<dbReference type="Pfam" id="PF00072">
    <property type="entry name" value="Response_reg"/>
    <property type="match status" value="1"/>
</dbReference>
<dbReference type="SMART" id="SM00862">
    <property type="entry name" value="Trans_reg_C"/>
    <property type="match status" value="1"/>
</dbReference>
<gene>
    <name evidence="9" type="ORF">AMST5_01089</name>
</gene>
<evidence type="ECO:0008006" key="10">
    <source>
        <dbReference type="Google" id="ProtNLM"/>
    </source>
</evidence>
<organism evidence="9">
    <name type="scientific">freshwater sediment metagenome</name>
    <dbReference type="NCBI Taxonomy" id="556182"/>
    <lineage>
        <taxon>unclassified sequences</taxon>
        <taxon>metagenomes</taxon>
        <taxon>ecological metagenomes</taxon>
    </lineage>
</organism>
<evidence type="ECO:0000256" key="6">
    <source>
        <dbReference type="SAM" id="MobiDB-lite"/>
    </source>
</evidence>
<evidence type="ECO:0000259" key="7">
    <source>
        <dbReference type="PROSITE" id="PS50110"/>
    </source>
</evidence>
<feature type="region of interest" description="Disordered" evidence="6">
    <location>
        <begin position="1"/>
        <end position="24"/>
    </location>
</feature>
<dbReference type="InterPro" id="IPR016032">
    <property type="entry name" value="Sig_transdc_resp-reg_C-effctor"/>
</dbReference>
<keyword evidence="1" id="KW-0597">Phosphoprotein</keyword>
<proteinExistence type="predicted"/>
<reference evidence="9" key="1">
    <citation type="submission" date="2023-07" db="EMBL/GenBank/DDBJ databases">
        <authorList>
            <person name="Pelsma A.J. K."/>
        </authorList>
    </citation>
    <scope>NUCLEOTIDE SEQUENCE</scope>
</reference>
<evidence type="ECO:0000256" key="5">
    <source>
        <dbReference type="ARBA" id="ARBA00023163"/>
    </source>
</evidence>
<dbReference type="InterPro" id="IPR039420">
    <property type="entry name" value="WalR-like"/>
</dbReference>
<dbReference type="GO" id="GO:0000156">
    <property type="term" value="F:phosphorelay response regulator activity"/>
    <property type="evidence" value="ECO:0007669"/>
    <property type="project" value="TreeGrafter"/>
</dbReference>
<dbReference type="Gene3D" id="3.40.50.2300">
    <property type="match status" value="1"/>
</dbReference>
<evidence type="ECO:0000256" key="4">
    <source>
        <dbReference type="ARBA" id="ARBA00023125"/>
    </source>
</evidence>
<dbReference type="CDD" id="cd00383">
    <property type="entry name" value="trans_reg_C"/>
    <property type="match status" value="1"/>
</dbReference>
<keyword evidence="4" id="KW-0238">DNA-binding</keyword>
<dbReference type="PANTHER" id="PTHR48111:SF1">
    <property type="entry name" value="TWO-COMPONENT RESPONSE REGULATOR ORR33"/>
    <property type="match status" value="1"/>
</dbReference>
<dbReference type="InterPro" id="IPR011006">
    <property type="entry name" value="CheY-like_superfamily"/>
</dbReference>
<dbReference type="PROSITE" id="PS50110">
    <property type="entry name" value="RESPONSE_REGULATORY"/>
    <property type="match status" value="1"/>
</dbReference>
<evidence type="ECO:0000256" key="3">
    <source>
        <dbReference type="ARBA" id="ARBA00023015"/>
    </source>
</evidence>
<dbReference type="GO" id="GO:0000976">
    <property type="term" value="F:transcription cis-regulatory region binding"/>
    <property type="evidence" value="ECO:0007669"/>
    <property type="project" value="TreeGrafter"/>
</dbReference>
<name>A0AA48R9C5_9ZZZZ</name>
<keyword evidence="3" id="KW-0805">Transcription regulation</keyword>
<dbReference type="InterPro" id="IPR001867">
    <property type="entry name" value="OmpR/PhoB-type_DNA-bd"/>
</dbReference>
<dbReference type="SUPFAM" id="SSF46894">
    <property type="entry name" value="C-terminal effector domain of the bipartite response regulators"/>
    <property type="match status" value="1"/>
</dbReference>
<keyword evidence="5" id="KW-0804">Transcription</keyword>
<dbReference type="PANTHER" id="PTHR48111">
    <property type="entry name" value="REGULATOR OF RPOS"/>
    <property type="match status" value="1"/>
</dbReference>
<feature type="domain" description="OmpR/PhoB-type" evidence="8">
    <location>
        <begin position="179"/>
        <end position="277"/>
    </location>
</feature>
<evidence type="ECO:0000313" key="9">
    <source>
        <dbReference type="EMBL" id="CAJ0858139.1"/>
    </source>
</evidence>
<dbReference type="Gene3D" id="1.10.10.10">
    <property type="entry name" value="Winged helix-like DNA-binding domain superfamily/Winged helix DNA-binding domain"/>
    <property type="match status" value="1"/>
</dbReference>
<evidence type="ECO:0000256" key="1">
    <source>
        <dbReference type="ARBA" id="ARBA00022553"/>
    </source>
</evidence>
<dbReference type="GO" id="GO:0032993">
    <property type="term" value="C:protein-DNA complex"/>
    <property type="evidence" value="ECO:0007669"/>
    <property type="project" value="TreeGrafter"/>
</dbReference>
<dbReference type="SMART" id="SM00448">
    <property type="entry name" value="REC"/>
    <property type="match status" value="1"/>
</dbReference>
<dbReference type="GO" id="GO:0006355">
    <property type="term" value="P:regulation of DNA-templated transcription"/>
    <property type="evidence" value="ECO:0007669"/>
    <property type="project" value="InterPro"/>
</dbReference>
<dbReference type="InterPro" id="IPR001789">
    <property type="entry name" value="Sig_transdc_resp-reg_receiver"/>
</dbReference>
<dbReference type="GO" id="GO:0005829">
    <property type="term" value="C:cytosol"/>
    <property type="evidence" value="ECO:0007669"/>
    <property type="project" value="TreeGrafter"/>
</dbReference>
<accession>A0AA48R9C5</accession>
<protein>
    <recommendedName>
        <fullName evidence="10">OmpR/PhoB-type domain-containing protein</fullName>
    </recommendedName>
</protein>
<dbReference type="EMBL" id="OY288114">
    <property type="protein sequence ID" value="CAJ0858139.1"/>
    <property type="molecule type" value="Genomic_DNA"/>
</dbReference>
<dbReference type="PROSITE" id="PS51755">
    <property type="entry name" value="OMPR_PHOB"/>
    <property type="match status" value="1"/>
</dbReference>
<evidence type="ECO:0000256" key="2">
    <source>
        <dbReference type="ARBA" id="ARBA00023012"/>
    </source>
</evidence>
<keyword evidence="2" id="KW-0902">Two-component regulatory system</keyword>
<dbReference type="InterPro" id="IPR036388">
    <property type="entry name" value="WH-like_DNA-bd_sf"/>
</dbReference>
<evidence type="ECO:0000259" key="8">
    <source>
        <dbReference type="PROSITE" id="PS51755"/>
    </source>
</evidence>
<dbReference type="AlphaFoldDB" id="A0AA48R9C5"/>
<dbReference type="SUPFAM" id="SSF52172">
    <property type="entry name" value="CheY-like"/>
    <property type="match status" value="1"/>
</dbReference>
<dbReference type="Pfam" id="PF00486">
    <property type="entry name" value="Trans_reg_C"/>
    <property type="match status" value="1"/>
</dbReference>
<feature type="domain" description="Response regulatory" evidence="7">
    <location>
        <begin position="39"/>
        <end position="155"/>
    </location>
</feature>
<sequence length="279" mass="32046">MVEDTPQMASRYKDKSSGKGLDASKSSGRFQFIDPEVPRIVILECDPEFEQALTRSLESEGYDTHCFSNAYSDVMCLKGCLPNLIIFQINQPDLRALEFVRQVRANREFDDIKIFALSRKCDEYERIKYLTIGCDDILSAPFSICELVARVWAHLRSMRANRSSIAPAFRVENKKEKTRTDLVASGLCLDFYTRKVKRGNRELVLGNAQFNLLATFLDNPGVLFTREELAERLWEDPTSIDLRTIDTLVMRLRKKICRDNEIDPIGSVRGSGYFLKQNY</sequence>